<keyword evidence="3" id="KW-1185">Reference proteome</keyword>
<dbReference type="OrthoDB" id="5419268at2759"/>
<gene>
    <name evidence="2" type="ORF">FN846DRAFT_1019206</name>
</gene>
<keyword evidence="1" id="KW-0732">Signal</keyword>
<evidence type="ECO:0000256" key="1">
    <source>
        <dbReference type="SAM" id="SignalP"/>
    </source>
</evidence>
<name>A0A5J5F736_9PEZI</name>
<dbReference type="EMBL" id="VXIS01000020">
    <property type="protein sequence ID" value="KAA8912769.1"/>
    <property type="molecule type" value="Genomic_DNA"/>
</dbReference>
<reference evidence="2 3" key="1">
    <citation type="submission" date="2019-09" db="EMBL/GenBank/DDBJ databases">
        <title>Draft genome of the ectomycorrhizal ascomycete Sphaerosporella brunnea.</title>
        <authorList>
            <consortium name="DOE Joint Genome Institute"/>
            <person name="Benucci G.M."/>
            <person name="Marozzi G."/>
            <person name="Antonielli L."/>
            <person name="Sanchez S."/>
            <person name="Marco P."/>
            <person name="Wang X."/>
            <person name="Falini L.B."/>
            <person name="Barry K."/>
            <person name="Haridas S."/>
            <person name="Lipzen A."/>
            <person name="Labutti K."/>
            <person name="Grigoriev I.V."/>
            <person name="Murat C."/>
            <person name="Martin F."/>
            <person name="Albertini E."/>
            <person name="Donnini D."/>
            <person name="Bonito G."/>
        </authorList>
    </citation>
    <scope>NUCLEOTIDE SEQUENCE [LARGE SCALE GENOMIC DNA]</scope>
    <source>
        <strain evidence="2 3">Sb_GMNB300</strain>
    </source>
</reference>
<evidence type="ECO:0000313" key="2">
    <source>
        <dbReference type="EMBL" id="KAA8912769.1"/>
    </source>
</evidence>
<proteinExistence type="predicted"/>
<organism evidence="2 3">
    <name type="scientific">Sphaerosporella brunnea</name>
    <dbReference type="NCBI Taxonomy" id="1250544"/>
    <lineage>
        <taxon>Eukaryota</taxon>
        <taxon>Fungi</taxon>
        <taxon>Dikarya</taxon>
        <taxon>Ascomycota</taxon>
        <taxon>Pezizomycotina</taxon>
        <taxon>Pezizomycetes</taxon>
        <taxon>Pezizales</taxon>
        <taxon>Pyronemataceae</taxon>
        <taxon>Sphaerosporella</taxon>
    </lineage>
</organism>
<feature type="chain" id="PRO_5023862473" evidence="1">
    <location>
        <begin position="21"/>
        <end position="454"/>
    </location>
</feature>
<accession>A0A5J5F736</accession>
<feature type="signal peptide" evidence="1">
    <location>
        <begin position="1"/>
        <end position="20"/>
    </location>
</feature>
<dbReference type="Proteomes" id="UP000326924">
    <property type="component" value="Unassembled WGS sequence"/>
</dbReference>
<evidence type="ECO:0000313" key="3">
    <source>
        <dbReference type="Proteomes" id="UP000326924"/>
    </source>
</evidence>
<comment type="caution">
    <text evidence="2">The sequence shown here is derived from an EMBL/GenBank/DDBJ whole genome shotgun (WGS) entry which is preliminary data.</text>
</comment>
<dbReference type="AlphaFoldDB" id="A0A5J5F736"/>
<dbReference type="InParanoid" id="A0A5J5F736"/>
<sequence length="454" mass="51278">MCTLVAPILVLPRATRLVFAVAVGRCNRSIIDAIIGQIEATDNLLEKLALSYTPEGRNNFEPLVGQMFAAEAAQYSLPMPRNLWSDICDRIRVKEALFPKSCAVLKDRGQAHIDYRRQKQELTRSLGLDWTATKREKFLAPESIPTVSLPMLEKRWPPKDVWLSEALTTGLLWERHFQEAKLHDKRIKRKDVLISSDGNSWQKTVKAGESVIIRDAQTGQIVLVVIRNFCSHQGVLDWANKIVEAAVNIKKSIRLDDPGKLVMNGYTSGSRNVPRVMWAKNLLRSPTRLFESPEELESFDFQVSSTYALMWNMARSKLPPEILTDIDKFVDSQAELAPPQGNYARNYSRFCHHEKNAHDYCLAWTTSRLQDPSSGGNFYVADYGIKVEASTDMMVAWRGEDFHGTTLPDVDPSKLETDFQQLGLSIATGGRLLKVLEEVRRGEVLEVESVQKGC</sequence>
<protein>
    <submittedName>
        <fullName evidence="2">Uncharacterized protein</fullName>
    </submittedName>
</protein>